<dbReference type="Pfam" id="PF01019">
    <property type="entry name" value="G_glu_transpept"/>
    <property type="match status" value="1"/>
</dbReference>
<dbReference type="GO" id="GO:0103068">
    <property type="term" value="F:leukotriene C4 gamma-glutamyl transferase activity"/>
    <property type="evidence" value="ECO:0007669"/>
    <property type="project" value="UniProtKB-EC"/>
</dbReference>
<dbReference type="InterPro" id="IPR029055">
    <property type="entry name" value="Ntn_hydrolases_N"/>
</dbReference>
<dbReference type="EMBL" id="CP097463">
    <property type="protein sequence ID" value="WAX58261.1"/>
    <property type="molecule type" value="Genomic_DNA"/>
</dbReference>
<keyword evidence="2" id="KW-1185">Reference proteome</keyword>
<proteinExistence type="predicted"/>
<organism evidence="1 2">
    <name type="scientific">Jatrophihabitans cynanchi</name>
    <dbReference type="NCBI Taxonomy" id="2944128"/>
    <lineage>
        <taxon>Bacteria</taxon>
        <taxon>Bacillati</taxon>
        <taxon>Actinomycetota</taxon>
        <taxon>Actinomycetes</taxon>
        <taxon>Jatrophihabitantales</taxon>
        <taxon>Jatrophihabitantaceae</taxon>
        <taxon>Jatrophihabitans</taxon>
    </lineage>
</organism>
<dbReference type="Proteomes" id="UP001164693">
    <property type="component" value="Chromosome"/>
</dbReference>
<keyword evidence="1" id="KW-0808">Transferase</keyword>
<dbReference type="PANTHER" id="PTHR43881">
    <property type="entry name" value="GAMMA-GLUTAMYLTRANSPEPTIDASE (AFU_ORTHOLOGUE AFUA_4G13580)"/>
    <property type="match status" value="1"/>
</dbReference>
<evidence type="ECO:0000313" key="1">
    <source>
        <dbReference type="EMBL" id="WAX58261.1"/>
    </source>
</evidence>
<dbReference type="InterPro" id="IPR043137">
    <property type="entry name" value="GGT_ssub_C"/>
</dbReference>
<accession>A0ABY7K4R3</accession>
<dbReference type="PRINTS" id="PR01210">
    <property type="entry name" value="GGTRANSPTASE"/>
</dbReference>
<gene>
    <name evidence="1" type="ORF">M6B22_05720</name>
</gene>
<keyword evidence="1" id="KW-0012">Acyltransferase</keyword>
<dbReference type="RefSeq" id="WP_269444810.1">
    <property type="nucleotide sequence ID" value="NZ_CP097463.1"/>
</dbReference>
<dbReference type="InterPro" id="IPR052896">
    <property type="entry name" value="GGT-like_enzyme"/>
</dbReference>
<protein>
    <submittedName>
        <fullName evidence="1">Gamma-glutamyltransferase</fullName>
        <ecNumber evidence="1">2.3.2.2</ecNumber>
    </submittedName>
</protein>
<dbReference type="PANTHER" id="PTHR43881:SF1">
    <property type="entry name" value="GAMMA-GLUTAMYLTRANSPEPTIDASE (AFU_ORTHOLOGUE AFUA_4G13580)"/>
    <property type="match status" value="1"/>
</dbReference>
<reference evidence="1" key="1">
    <citation type="submission" date="2022-05" db="EMBL/GenBank/DDBJ databases">
        <title>Jatrophihabitans sp. SB3-54 whole genome sequence.</title>
        <authorList>
            <person name="Suh M.K."/>
            <person name="Eom M.K."/>
            <person name="Kim J.S."/>
            <person name="Kim H.S."/>
            <person name="Do H.E."/>
            <person name="Shin Y.K."/>
            <person name="Lee J.-S."/>
        </authorList>
    </citation>
    <scope>NUCLEOTIDE SEQUENCE</scope>
    <source>
        <strain evidence="1">SB3-54</strain>
    </source>
</reference>
<dbReference type="Gene3D" id="3.60.20.40">
    <property type="match status" value="1"/>
</dbReference>
<evidence type="ECO:0000313" key="2">
    <source>
        <dbReference type="Proteomes" id="UP001164693"/>
    </source>
</evidence>
<name>A0ABY7K4R3_9ACTN</name>
<dbReference type="SUPFAM" id="SSF56235">
    <property type="entry name" value="N-terminal nucleophile aminohydrolases (Ntn hydrolases)"/>
    <property type="match status" value="1"/>
</dbReference>
<dbReference type="EC" id="2.3.2.2" evidence="1"/>
<sequence>MSEPADPPRAASLSSEAMVVANHPAVSSAGLAVLRQGGNAIDATLAMAAVCWLTLPGQCGVGGDAFAVLREPDGRVWSIGASGFGPDGGVPDFYRARGLSTIPLSGPLAVAGAGTIAAIADLHAAGATRSLAELWAPALALAAHGVPCSAKTRGDILEHEAELRADEGLAAMFLPAGRAPRVGERLTYPQLARTIRLLADDPAGLYRGELAERAVSELVRAGAPFSGEEWSASGTVLRGPAISHRYGPLTVHATLPPSPGWMLLQQAAICDGRLTEPSWPGVEAVGVLAGAARHAFRDRYARCGGDTDRWRELLEPAAISAARAGLLDVDLTASGVGRDGDTTSTVVVDADGRAVSFIQSLALTFGAHRTVPGTGIALNNRLGRGAYLIPGHPNEVRPRRRPLHTLNAWVATDASGRLVHAGNTPGGDGQVQWNMQLLSHLVDHGLDPQQAVNAPRFTIYPGSDANVVGEPDELRCESRLGAPVLQGLAEAGHRVRALGPWDAGGGALVISLDHRLGYLAGGADPRQDGVALGV</sequence>